<dbReference type="FunFam" id="3.40.50.300:FF:000637">
    <property type="entry name" value="ATP-dependent RNA helicase DHX37/DHR1"/>
    <property type="match status" value="1"/>
</dbReference>
<proteinExistence type="inferred from homology"/>
<dbReference type="PROSITE" id="PS51192">
    <property type="entry name" value="HELICASE_ATP_BIND_1"/>
    <property type="match status" value="1"/>
</dbReference>
<keyword evidence="11" id="KW-1185">Reference proteome</keyword>
<feature type="region of interest" description="Disordered" evidence="8">
    <location>
        <begin position="1"/>
        <end position="45"/>
    </location>
</feature>
<feature type="compositionally biased region" description="Polar residues" evidence="8">
    <location>
        <begin position="657"/>
        <end position="672"/>
    </location>
</feature>
<feature type="domain" description="Helicase C-terminal" evidence="10">
    <location>
        <begin position="653"/>
        <end position="816"/>
    </location>
</feature>
<dbReference type="Pfam" id="PF07717">
    <property type="entry name" value="OB_NTP_bind"/>
    <property type="match status" value="1"/>
</dbReference>
<dbReference type="InterPro" id="IPR027417">
    <property type="entry name" value="P-loop_NTPase"/>
</dbReference>
<keyword evidence="5 12" id="KW-0347">Helicase</keyword>
<dbReference type="RefSeq" id="XP_021862598.1">
    <property type="nucleotide sequence ID" value="XM_022006906.1"/>
</dbReference>
<feature type="compositionally biased region" description="Basic residues" evidence="8">
    <location>
        <begin position="945"/>
        <end position="954"/>
    </location>
</feature>
<dbReference type="InterPro" id="IPR002464">
    <property type="entry name" value="DNA/RNA_helicase_DEAH_CS"/>
</dbReference>
<dbReference type="GO" id="GO:0000462">
    <property type="term" value="P:maturation of SSU-rRNA from tricistronic rRNA transcript (SSU-rRNA, 5.8S rRNA, LSU-rRNA)"/>
    <property type="evidence" value="ECO:0000318"/>
    <property type="project" value="GO_Central"/>
</dbReference>
<name>A0A9R0J7D9_SPIOL</name>
<dbReference type="OrthoDB" id="10253254at2759"/>
<feature type="region of interest" description="Disordered" evidence="8">
    <location>
        <begin position="652"/>
        <end position="680"/>
    </location>
</feature>
<dbReference type="RefSeq" id="XP_021862597.1">
    <property type="nucleotide sequence ID" value="XM_022006905.1"/>
</dbReference>
<dbReference type="GO" id="GO:0005730">
    <property type="term" value="C:nucleolus"/>
    <property type="evidence" value="ECO:0000318"/>
    <property type="project" value="GO_Central"/>
</dbReference>
<dbReference type="Proteomes" id="UP000813463">
    <property type="component" value="Chromosome 6"/>
</dbReference>
<dbReference type="Pfam" id="PF23362">
    <property type="entry name" value="DHX37_C"/>
    <property type="match status" value="1"/>
</dbReference>
<keyword evidence="6" id="KW-0067">ATP-binding</keyword>
<feature type="region of interest" description="Disordered" evidence="8">
    <location>
        <begin position="920"/>
        <end position="954"/>
    </location>
</feature>
<evidence type="ECO:0000256" key="2">
    <source>
        <dbReference type="ARBA" id="ARBA00012552"/>
    </source>
</evidence>
<evidence type="ECO:0000256" key="4">
    <source>
        <dbReference type="ARBA" id="ARBA00022801"/>
    </source>
</evidence>
<dbReference type="CDD" id="cd18791">
    <property type="entry name" value="SF2_C_RHA"/>
    <property type="match status" value="1"/>
</dbReference>
<keyword evidence="3" id="KW-0547">Nucleotide-binding</keyword>
<feature type="compositionally biased region" description="Polar residues" evidence="8">
    <location>
        <begin position="567"/>
        <end position="577"/>
    </location>
</feature>
<dbReference type="PROSITE" id="PS50007">
    <property type="entry name" value="PIPLC_X_DOMAIN"/>
    <property type="match status" value="1"/>
</dbReference>
<dbReference type="Pfam" id="PF00271">
    <property type="entry name" value="Helicase_C"/>
    <property type="match status" value="1"/>
</dbReference>
<dbReference type="GO" id="GO:0003723">
    <property type="term" value="F:RNA binding"/>
    <property type="evidence" value="ECO:0000318"/>
    <property type="project" value="GO_Central"/>
</dbReference>
<evidence type="ECO:0000313" key="12">
    <source>
        <dbReference type="RefSeq" id="XP_021862596.1"/>
    </source>
</evidence>
<gene>
    <name evidence="12 13 14" type="primary">LOC110801550</name>
</gene>
<feature type="compositionally biased region" description="Polar residues" evidence="8">
    <location>
        <begin position="23"/>
        <end position="38"/>
    </location>
</feature>
<dbReference type="InterPro" id="IPR007502">
    <property type="entry name" value="Helicase-assoc_dom"/>
</dbReference>
<dbReference type="EC" id="3.6.4.13" evidence="2"/>
<dbReference type="SMART" id="SM00847">
    <property type="entry name" value="HA2"/>
    <property type="match status" value="1"/>
</dbReference>
<evidence type="ECO:0000256" key="3">
    <source>
        <dbReference type="ARBA" id="ARBA00022741"/>
    </source>
</evidence>
<dbReference type="GeneID" id="110801550"/>
<feature type="compositionally biased region" description="Polar residues" evidence="8">
    <location>
        <begin position="930"/>
        <end position="944"/>
    </location>
</feature>
<dbReference type="SUPFAM" id="SSF52540">
    <property type="entry name" value="P-loop containing nucleoside triphosphate hydrolases"/>
    <property type="match status" value="1"/>
</dbReference>
<feature type="domain" description="Helicase ATP-binding" evidence="9">
    <location>
        <begin position="273"/>
        <end position="462"/>
    </location>
</feature>
<dbReference type="InterPro" id="IPR001650">
    <property type="entry name" value="Helicase_C-like"/>
</dbReference>
<evidence type="ECO:0000256" key="5">
    <source>
        <dbReference type="ARBA" id="ARBA00022806"/>
    </source>
</evidence>
<dbReference type="InterPro" id="IPR048333">
    <property type="entry name" value="HA2_WH"/>
</dbReference>
<dbReference type="GO" id="GO:0016787">
    <property type="term" value="F:hydrolase activity"/>
    <property type="evidence" value="ECO:0007669"/>
    <property type="project" value="UniProtKB-KW"/>
</dbReference>
<evidence type="ECO:0000313" key="11">
    <source>
        <dbReference type="Proteomes" id="UP000813463"/>
    </source>
</evidence>
<dbReference type="PROSITE" id="PS51194">
    <property type="entry name" value="HELICASE_CTER"/>
    <property type="match status" value="1"/>
</dbReference>
<dbReference type="Gene3D" id="3.40.50.300">
    <property type="entry name" value="P-loop containing nucleotide triphosphate hydrolases"/>
    <property type="match status" value="3"/>
</dbReference>
<dbReference type="Pfam" id="PF04408">
    <property type="entry name" value="WHD_HA2"/>
    <property type="match status" value="1"/>
</dbReference>
<feature type="compositionally biased region" description="Acidic residues" evidence="8">
    <location>
        <begin position="601"/>
        <end position="615"/>
    </location>
</feature>
<evidence type="ECO:0000259" key="9">
    <source>
        <dbReference type="PROSITE" id="PS51192"/>
    </source>
</evidence>
<dbReference type="InterPro" id="IPR014001">
    <property type="entry name" value="Helicase_ATP-bd"/>
</dbReference>
<protein>
    <recommendedName>
        <fullName evidence="2">RNA helicase</fullName>
        <ecNumber evidence="2">3.6.4.13</ecNumber>
    </recommendedName>
</protein>
<dbReference type="PANTHER" id="PTHR18934">
    <property type="entry name" value="ATP-DEPENDENT RNA HELICASE"/>
    <property type="match status" value="1"/>
</dbReference>
<evidence type="ECO:0000256" key="8">
    <source>
        <dbReference type="SAM" id="MobiDB-lite"/>
    </source>
</evidence>
<comment type="catalytic activity">
    <reaction evidence="7">
        <text>ATP + H2O = ADP + phosphate + H(+)</text>
        <dbReference type="Rhea" id="RHEA:13065"/>
        <dbReference type="ChEBI" id="CHEBI:15377"/>
        <dbReference type="ChEBI" id="CHEBI:15378"/>
        <dbReference type="ChEBI" id="CHEBI:30616"/>
        <dbReference type="ChEBI" id="CHEBI:43474"/>
        <dbReference type="ChEBI" id="CHEBI:456216"/>
        <dbReference type="EC" id="3.6.4.13"/>
    </reaction>
</comment>
<keyword evidence="4" id="KW-0378">Hydrolase</keyword>
<dbReference type="SMART" id="SM00487">
    <property type="entry name" value="DEXDc"/>
    <property type="match status" value="1"/>
</dbReference>
<evidence type="ECO:0000256" key="6">
    <source>
        <dbReference type="ARBA" id="ARBA00022840"/>
    </source>
</evidence>
<reference evidence="11" key="1">
    <citation type="journal article" date="2021" name="Nat. Commun.">
        <title>Genomic analyses provide insights into spinach domestication and the genetic basis of agronomic traits.</title>
        <authorList>
            <person name="Cai X."/>
            <person name="Sun X."/>
            <person name="Xu C."/>
            <person name="Sun H."/>
            <person name="Wang X."/>
            <person name="Ge C."/>
            <person name="Zhang Z."/>
            <person name="Wang Q."/>
            <person name="Fei Z."/>
            <person name="Jiao C."/>
            <person name="Wang Q."/>
        </authorList>
    </citation>
    <scope>NUCLEOTIDE SEQUENCE [LARGE SCALE GENOMIC DNA]</scope>
    <source>
        <strain evidence="11">cv. Varoflay</strain>
    </source>
</reference>
<sequence length="1312" mass="146388">MDSSGDSNALILPAKTKNRKVKSNSQPIISCQNKKLSNSQKRKLKKLEEEKEQQLLLSKSLENLEKYTISDNAYSFLRSSQNIGQAETTKEKRRRVMQFSKAGLDVPVSDMGTKRKKVGSCESELDDSQCSPLEVADKNVTFKPVLIETVATNGFTYSVPSQGPDEQHSVDDHGGTEPEELIKVAIGDSCKVTNLDAGNSSHIQCPDTDKKSVAAESELNGDPQVNSYGTRCVEGDPIPGPRIAPTVVHVSRPKDVQNTRMDLPVIMMEQEIMESINNHSSVIISGETGCGKTTQIPQFLFEAGYGSGDCSMKGGVIGVTQPRRVAVLSTARRVAYELGFRLGKEVGFQVRHDKKIGESSSIKFMTDGILLRELQSDFLLKRYSVIILDEAHERSLNTDILIGMLSRVIKARQREYEAQQLVQGEIEPDKKIFPLKLILMSATMRVEDFTSGTSIFPKPPPVIKVSGREFPVTIHFSKKTVLTDYIGEAYKKVLKIHKRGLASGGILVFVTGQREVEDLCRMLRQASKQFETRSCEVSTDIEATTMTGMGQIDGYDMKEIDEAINTHASSTEQQTDRFSCYDESHDESDNNDTYSSFSSESDSESGFESDYEDLEDQKTSKMDDSSVDFTDVNLDSLKASFEGLTDKTAKTSDMKELNSTTQDVCSNQPFSSTKEKGEKKGPVIGPLHVLPLYAMLPAAAQLRVFDKIKEGERLVVVATNVAETSLTIPGIRYVVDTGREKAKEYNPSNGMESYKIQWISQASANQRAGRAGRTGPGRCYRLYSAAALSNEFPEFSCPEILKIPVDGVILLMKSMAISKVANFPFPTPPNATALVKAEKCLMALEALDSDGRLTPLGKTMAQYPLSPRHSRLLLLAIQITKKEINNVRPNLVLGYAVAVAAALSSSNPFPFQFDRSQTNAEGTELDDDSGSLSSQKNGDQQLSRKQMKKTSKLSRAKFSNLKSDALTVAYALQCFEQSKNPSQFCTENTLHLKIMVEISKLRKQLLQLVFNQRYSGLEQDFSWTHGTIKDVEDDWSVSSEKNPLSETEEDVLCQAICAGWADRIAKRIRGVSVSSSGDKRINANRYQVPLVDETVFLYRSSSISKAAPEYLVYKEITCTKRPYIQEATSVKSEWLVKHAGSLCTYSAPLVDPKPFYDPVCDQVFCYITPYFGPHLWELPRNKVPIKDVQQRVIVFAYALLDGQVLPCIKPYKTYMASQPISILKPEALGQKRVGNLLSKLRTRSRTIDSCVMLKEAWKEDPHLLHSEILDWFQKDFRCQFENLWEKMHHEAQSGTQGRLPDRTRKRKCNVKD</sequence>
<dbReference type="InterPro" id="IPR011545">
    <property type="entry name" value="DEAD/DEAH_box_helicase_dom"/>
</dbReference>
<comment type="similarity">
    <text evidence="1">Belongs to the DEAD box helicase family. DEAH subfamily.</text>
</comment>
<dbReference type="GO" id="GO:0003724">
    <property type="term" value="F:RNA helicase activity"/>
    <property type="evidence" value="ECO:0007669"/>
    <property type="project" value="UniProtKB-EC"/>
</dbReference>
<evidence type="ECO:0000259" key="10">
    <source>
        <dbReference type="PROSITE" id="PS51194"/>
    </source>
</evidence>
<feature type="compositionally biased region" description="Basic residues" evidence="8">
    <location>
        <begin position="1303"/>
        <end position="1312"/>
    </location>
</feature>
<dbReference type="Gene3D" id="1.20.120.1080">
    <property type="match status" value="1"/>
</dbReference>
<dbReference type="PROSITE" id="PS00690">
    <property type="entry name" value="DEAH_ATP_HELICASE"/>
    <property type="match status" value="1"/>
</dbReference>
<evidence type="ECO:0000313" key="13">
    <source>
        <dbReference type="RefSeq" id="XP_021862597.1"/>
    </source>
</evidence>
<accession>A0A9R0J7D9</accession>
<dbReference type="GO" id="GO:0005524">
    <property type="term" value="F:ATP binding"/>
    <property type="evidence" value="ECO:0007669"/>
    <property type="project" value="UniProtKB-KW"/>
</dbReference>
<dbReference type="CDD" id="cd17982">
    <property type="entry name" value="DEXHc_DHX37"/>
    <property type="match status" value="1"/>
</dbReference>
<dbReference type="KEGG" id="soe:110801550"/>
<feature type="region of interest" description="Disordered" evidence="8">
    <location>
        <begin position="567"/>
        <end position="627"/>
    </location>
</feature>
<dbReference type="Pfam" id="PF21010">
    <property type="entry name" value="HA2_C"/>
    <property type="match status" value="1"/>
</dbReference>
<dbReference type="InterPro" id="IPR011709">
    <property type="entry name" value="DEAD-box_helicase_OB_fold"/>
</dbReference>
<dbReference type="SMART" id="SM00490">
    <property type="entry name" value="HELICc"/>
    <property type="match status" value="1"/>
</dbReference>
<evidence type="ECO:0000313" key="14">
    <source>
        <dbReference type="RefSeq" id="XP_021862598.1"/>
    </source>
</evidence>
<reference evidence="12 13" key="2">
    <citation type="submission" date="2025-04" db="UniProtKB">
        <authorList>
            <consortium name="RefSeq"/>
        </authorList>
    </citation>
    <scope>IDENTIFICATION</scope>
</reference>
<dbReference type="GO" id="GO:0004386">
    <property type="term" value="F:helicase activity"/>
    <property type="evidence" value="ECO:0000318"/>
    <property type="project" value="GO_Central"/>
</dbReference>
<organism evidence="11 13">
    <name type="scientific">Spinacia oleracea</name>
    <name type="common">Spinach</name>
    <dbReference type="NCBI Taxonomy" id="3562"/>
    <lineage>
        <taxon>Eukaryota</taxon>
        <taxon>Viridiplantae</taxon>
        <taxon>Streptophyta</taxon>
        <taxon>Embryophyta</taxon>
        <taxon>Tracheophyta</taxon>
        <taxon>Spermatophyta</taxon>
        <taxon>Magnoliopsida</taxon>
        <taxon>eudicotyledons</taxon>
        <taxon>Gunneridae</taxon>
        <taxon>Pentapetalae</taxon>
        <taxon>Caryophyllales</taxon>
        <taxon>Chenopodiaceae</taxon>
        <taxon>Chenopodioideae</taxon>
        <taxon>Anserineae</taxon>
        <taxon>Spinacia</taxon>
    </lineage>
</organism>
<feature type="region of interest" description="Disordered" evidence="8">
    <location>
        <begin position="1291"/>
        <end position="1312"/>
    </location>
</feature>
<dbReference type="RefSeq" id="XP_021862596.1">
    <property type="nucleotide sequence ID" value="XM_022006904.1"/>
</dbReference>
<evidence type="ECO:0000256" key="7">
    <source>
        <dbReference type="ARBA" id="ARBA00047984"/>
    </source>
</evidence>
<dbReference type="PANTHER" id="PTHR18934:SF99">
    <property type="entry name" value="ATP-DEPENDENT RNA HELICASE DHX37-RELATED"/>
    <property type="match status" value="1"/>
</dbReference>
<dbReference type="Pfam" id="PF00270">
    <property type="entry name" value="DEAD"/>
    <property type="match status" value="1"/>
</dbReference>
<evidence type="ECO:0000256" key="1">
    <source>
        <dbReference type="ARBA" id="ARBA00008792"/>
    </source>
</evidence>
<dbReference type="InterPro" id="IPR056371">
    <property type="entry name" value="DHX37-like_C"/>
</dbReference>